<dbReference type="EMBL" id="UINC01035558">
    <property type="protein sequence ID" value="SVB28152.1"/>
    <property type="molecule type" value="Genomic_DNA"/>
</dbReference>
<evidence type="ECO:0000256" key="4">
    <source>
        <dbReference type="ARBA" id="ARBA00022729"/>
    </source>
</evidence>
<evidence type="ECO:0000256" key="3">
    <source>
        <dbReference type="ARBA" id="ARBA00022448"/>
    </source>
</evidence>
<feature type="non-terminal residue" evidence="6">
    <location>
        <position position="1"/>
    </location>
</feature>
<protein>
    <recommendedName>
        <fullName evidence="5">Solute-binding protein family 5 domain-containing protein</fullName>
    </recommendedName>
</protein>
<dbReference type="GO" id="GO:0030313">
    <property type="term" value="C:cell envelope"/>
    <property type="evidence" value="ECO:0007669"/>
    <property type="project" value="UniProtKB-SubCell"/>
</dbReference>
<proteinExistence type="inferred from homology"/>
<dbReference type="InterPro" id="IPR039424">
    <property type="entry name" value="SBP_5"/>
</dbReference>
<reference evidence="6" key="1">
    <citation type="submission" date="2018-05" db="EMBL/GenBank/DDBJ databases">
        <authorList>
            <person name="Lanie J.A."/>
            <person name="Ng W.-L."/>
            <person name="Kazmierczak K.M."/>
            <person name="Andrzejewski T.M."/>
            <person name="Davidsen T.M."/>
            <person name="Wayne K.J."/>
            <person name="Tettelin H."/>
            <person name="Glass J.I."/>
            <person name="Rusch D."/>
            <person name="Podicherti R."/>
            <person name="Tsui H.-C.T."/>
            <person name="Winkler M.E."/>
        </authorList>
    </citation>
    <scope>NUCLEOTIDE SEQUENCE</scope>
</reference>
<organism evidence="6">
    <name type="scientific">marine metagenome</name>
    <dbReference type="NCBI Taxonomy" id="408172"/>
    <lineage>
        <taxon>unclassified sequences</taxon>
        <taxon>metagenomes</taxon>
        <taxon>ecological metagenomes</taxon>
    </lineage>
</organism>
<evidence type="ECO:0000259" key="5">
    <source>
        <dbReference type="Pfam" id="PF00496"/>
    </source>
</evidence>
<dbReference type="Gene3D" id="3.40.190.10">
    <property type="entry name" value="Periplasmic binding protein-like II"/>
    <property type="match status" value="1"/>
</dbReference>
<dbReference type="Pfam" id="PF00496">
    <property type="entry name" value="SBP_bac_5"/>
    <property type="match status" value="1"/>
</dbReference>
<dbReference type="GO" id="GO:0015833">
    <property type="term" value="P:peptide transport"/>
    <property type="evidence" value="ECO:0007669"/>
    <property type="project" value="TreeGrafter"/>
</dbReference>
<dbReference type="PANTHER" id="PTHR30290">
    <property type="entry name" value="PERIPLASMIC BINDING COMPONENT OF ABC TRANSPORTER"/>
    <property type="match status" value="1"/>
</dbReference>
<dbReference type="GO" id="GO:1904680">
    <property type="term" value="F:peptide transmembrane transporter activity"/>
    <property type="evidence" value="ECO:0007669"/>
    <property type="project" value="TreeGrafter"/>
</dbReference>
<comment type="subcellular location">
    <subcellularLocation>
        <location evidence="1">Cell envelope</location>
    </subcellularLocation>
</comment>
<accession>A0A382CQQ4</accession>
<gene>
    <name evidence="6" type="ORF">METZ01_LOCUS181006</name>
</gene>
<dbReference type="InterPro" id="IPR030678">
    <property type="entry name" value="Peptide/Ni-bd"/>
</dbReference>
<dbReference type="InterPro" id="IPR000914">
    <property type="entry name" value="SBP_5_dom"/>
</dbReference>
<sequence>FADEKDDARKKKLEDTKSVKTKLLNRMRARLGMGDYFQFKTMADLPSDLTWKNGLEQPEIGDPAAKKGGTFRYFISSFPPTIRPFGPNSNNSFRGELYDNVEVSLIDLHPGTGEIIPGVAKEWAVGKDGKTVFFRLDPDAKYNDGVPVKAIDFMWWVYIRASDNVVTPWFKQYLREQLAQFTLYGEDLIAISLPEPRPKLPYFASVPPSPPHFYKEYGPDYKERYQWRVPPTTAAYTVKPEDLVKGVSITLSRVDNWWAEDKKFFKYRYNVGRIRYSVVRDRSKAWELFRAGEIDYFPITLPEYWYQKSEMPPVFDGYVERYTWYNQFPRIPWSLYLNAAKPPLDNHDVRLGISHATNWQKVIDVVFRGDASRLPGWTKGYGRFDNPKISARPFSISKAREHFAKAGYVKEDGNGILMKEDGGKLEVALSFSRIPVRVKMMGILKEEALKAGLKFIMDGLDHTVVYKKEMQKNHQVVFSAWGFQPPYPRYYEYFHSSNAYDDKGNLKHNTNNVFSFSDERMDQLAVAFRNARTEDELEEYAHEMQEIIHDSGVYVPGYMTEFVRVGCWRWVRWPDSKFTEFCPPRTYVPFESYVYWIDEDIKSETQLAKRSRVKFPEVQAVKQRYRIKIESKGKAG</sequence>
<dbReference type="AlphaFoldDB" id="A0A382CQQ4"/>
<feature type="domain" description="Solute-binding protein family 5" evidence="5">
    <location>
        <begin position="114"/>
        <end position="499"/>
    </location>
</feature>
<dbReference type="GO" id="GO:0043190">
    <property type="term" value="C:ATP-binding cassette (ABC) transporter complex"/>
    <property type="evidence" value="ECO:0007669"/>
    <property type="project" value="InterPro"/>
</dbReference>
<evidence type="ECO:0000256" key="2">
    <source>
        <dbReference type="ARBA" id="ARBA00005695"/>
    </source>
</evidence>
<keyword evidence="3" id="KW-0813">Transport</keyword>
<name>A0A382CQQ4_9ZZZZ</name>
<feature type="non-terminal residue" evidence="6">
    <location>
        <position position="636"/>
    </location>
</feature>
<dbReference type="PANTHER" id="PTHR30290:SF10">
    <property type="entry name" value="PERIPLASMIC OLIGOPEPTIDE-BINDING PROTEIN-RELATED"/>
    <property type="match status" value="1"/>
</dbReference>
<dbReference type="GO" id="GO:0042597">
    <property type="term" value="C:periplasmic space"/>
    <property type="evidence" value="ECO:0007669"/>
    <property type="project" value="UniProtKB-ARBA"/>
</dbReference>
<evidence type="ECO:0000256" key="1">
    <source>
        <dbReference type="ARBA" id="ARBA00004196"/>
    </source>
</evidence>
<dbReference type="Gene3D" id="3.10.105.10">
    <property type="entry name" value="Dipeptide-binding Protein, Domain 3"/>
    <property type="match status" value="1"/>
</dbReference>
<dbReference type="PIRSF" id="PIRSF002741">
    <property type="entry name" value="MppA"/>
    <property type="match status" value="1"/>
</dbReference>
<comment type="similarity">
    <text evidence="2">Belongs to the bacterial solute-binding protein 5 family.</text>
</comment>
<keyword evidence="4" id="KW-0732">Signal</keyword>
<evidence type="ECO:0000313" key="6">
    <source>
        <dbReference type="EMBL" id="SVB28152.1"/>
    </source>
</evidence>
<dbReference type="SUPFAM" id="SSF53850">
    <property type="entry name" value="Periplasmic binding protein-like II"/>
    <property type="match status" value="1"/>
</dbReference>